<evidence type="ECO:0000313" key="7">
    <source>
        <dbReference type="RefSeq" id="XP_013411064.1"/>
    </source>
</evidence>
<sequence>MERESPMFQMTTPVQTTEMQQSAEQSLSNGGIQSSNNNWGSQFNNRGSQSSELLYPNLEQGEGQMAGVQRSSPSAGIRGLMASATSLGDEDTLSIGSASGDGANWSSTFEKLIDLGFEYASVFDVMKAYPDKSAEFYSLKLLEAHQKTLQQFKENSQSKAMTPADDEMSKRLREMGFTRKLIKRYIQKYPGETCEFYIDKLTKHQLPRSFSGSSDESGPFLRPSDSGTGTQSPASSISSIPETPSSTLSNQRPVSDLSLEVFQNTDHPAANEDAYNTLQSVTNEDEPYKFPSSDPPNMDIETTDLDLEETLTPTPDNASQTFVKFPGDTKGEDISIDQSGIQLVSNFSQGGDSGIVDNLESGSTIPSENAKLNLNGGVSELPSNGGGENSTTVTSSSLTPATEPKVEEEDSVPIFSDVENIYYFEYKHLQKITENFAPKNCIATDEECGFGGVFTGVYPYDGPLKGKDLAVKRLKLGSKQGDLEYNREKDFAQINYVYLLTPLGVCEVCEDGYQKCLVYILMPGSDLKKKLKSRELMNWKIRLRISAQLANAVLFLQEDGSNRIYHRDIKSANVFLDSQLNARLGDLGFARPYKRNYTSDISQSKTRFSLGYQDPDYLSHGTPTEKTDCYGLGVVFLELLTNVTALEEDDKRRRIHEKWDREGFLKPTKIKGKLSKIMDKRLEWPVDVAQEYAQIIANCLRKDPDDRFTVQEVSERLMKLYKAKLPRSSLYDAGPCRDDKIQARHCLYCLVQDVAITPMTCGCRFLCDVCLRQRVEVNKQVVCVKHEMDVKPIGGDKEGNIKHQMTALFTKNEDNSETISLLRKIMEYSKYVGILVGPCGVTGSCFQLGKEFIMTNLHVLEMIFLNVGNDVRVLGDKTQTKVSFQFEDLYSQHSTEWLGLEPDIVWSNKELDVAILKLKNEVVLDSAPRWGVAATTDYVHIIGHNNGDIKKLDYRCPLKSLDDSETKEILTNGKIAFGPAAYEGVENQNLQLLQTSFMHGASGSPCFDKFGRLVLLFTRGYPNLPLSSMSQLGRTVIEQGVKMECICETLAAEKEDLAHALFDFGSGDNSMEVD</sequence>
<dbReference type="PROSITE" id="PS00108">
    <property type="entry name" value="PROTEIN_KINASE_ST"/>
    <property type="match status" value="1"/>
</dbReference>
<dbReference type="SUPFAM" id="SSF56112">
    <property type="entry name" value="Protein kinase-like (PK-like)"/>
    <property type="match status" value="1"/>
</dbReference>
<dbReference type="GO" id="GO:0005886">
    <property type="term" value="C:plasma membrane"/>
    <property type="evidence" value="ECO:0007669"/>
    <property type="project" value="TreeGrafter"/>
</dbReference>
<accession>A0A1S3JKX2</accession>
<feature type="compositionally biased region" description="Polar residues" evidence="3">
    <location>
        <begin position="8"/>
        <end position="46"/>
    </location>
</feature>
<dbReference type="GO" id="GO:0004672">
    <property type="term" value="F:protein kinase activity"/>
    <property type="evidence" value="ECO:0007669"/>
    <property type="project" value="InterPro"/>
</dbReference>
<keyword evidence="5" id="KW-1185">Reference proteome</keyword>
<dbReference type="AlphaFoldDB" id="A0A1S3JKX2"/>
<dbReference type="PANTHER" id="PTHR27001:SF931">
    <property type="entry name" value="OS11G0664100 PROTEIN"/>
    <property type="match status" value="1"/>
</dbReference>
<evidence type="ECO:0000256" key="1">
    <source>
        <dbReference type="ARBA" id="ARBA00022741"/>
    </source>
</evidence>
<dbReference type="OrthoDB" id="6162750at2759"/>
<organism evidence="8">
    <name type="scientific">Lingula anatina</name>
    <name type="common">Brachiopod</name>
    <name type="synonym">Lingula unguis</name>
    <dbReference type="NCBI Taxonomy" id="7574"/>
    <lineage>
        <taxon>Eukaryota</taxon>
        <taxon>Metazoa</taxon>
        <taxon>Spiralia</taxon>
        <taxon>Lophotrochozoa</taxon>
        <taxon>Brachiopoda</taxon>
        <taxon>Linguliformea</taxon>
        <taxon>Lingulata</taxon>
        <taxon>Lingulida</taxon>
        <taxon>Linguloidea</taxon>
        <taxon>Lingulidae</taxon>
        <taxon>Lingula</taxon>
    </lineage>
</organism>
<name>A0A1S3JKX2_LINAN</name>
<feature type="region of interest" description="Disordered" evidence="3">
    <location>
        <begin position="207"/>
        <end position="252"/>
    </location>
</feature>
<dbReference type="PROSITE" id="PS50011">
    <property type="entry name" value="PROTEIN_KINASE_DOM"/>
    <property type="match status" value="1"/>
</dbReference>
<dbReference type="InterPro" id="IPR011009">
    <property type="entry name" value="Kinase-like_dom_sf"/>
</dbReference>
<dbReference type="Pfam" id="PF00069">
    <property type="entry name" value="Pkinase"/>
    <property type="match status" value="1"/>
</dbReference>
<gene>
    <name evidence="6 7 8 9" type="primary">LOC106174184</name>
</gene>
<dbReference type="RefSeq" id="XP_013411062.1">
    <property type="nucleotide sequence ID" value="XM_013555608.1"/>
</dbReference>
<evidence type="ECO:0000313" key="6">
    <source>
        <dbReference type="RefSeq" id="XP_013411062.1"/>
    </source>
</evidence>
<reference evidence="8" key="1">
    <citation type="submission" date="2023-09" db="UniProtKB">
        <authorList>
            <consortium name="RefSeq"/>
        </authorList>
    </citation>
    <scope>IDENTIFICATION</scope>
    <source>
        <tissue evidence="6 7">Gonads</tissue>
    </source>
</reference>
<dbReference type="RefSeq" id="XP_013411064.1">
    <property type="nucleotide sequence ID" value="XM_013555610.1"/>
</dbReference>
<feature type="domain" description="Protein kinase" evidence="4">
    <location>
        <begin position="439"/>
        <end position="721"/>
    </location>
</feature>
<keyword evidence="2" id="KW-0067">ATP-binding</keyword>
<dbReference type="GO" id="GO:0005524">
    <property type="term" value="F:ATP binding"/>
    <property type="evidence" value="ECO:0007669"/>
    <property type="project" value="UniProtKB-KW"/>
</dbReference>
<evidence type="ECO:0000313" key="8">
    <source>
        <dbReference type="RefSeq" id="XP_013411065.1"/>
    </source>
</evidence>
<feature type="region of interest" description="Disordered" evidence="3">
    <location>
        <begin position="1"/>
        <end position="46"/>
    </location>
</feature>
<evidence type="ECO:0000259" key="4">
    <source>
        <dbReference type="PROSITE" id="PS50011"/>
    </source>
</evidence>
<feature type="region of interest" description="Disordered" evidence="3">
    <location>
        <begin position="375"/>
        <end position="409"/>
    </location>
</feature>
<evidence type="ECO:0000256" key="2">
    <source>
        <dbReference type="ARBA" id="ARBA00022840"/>
    </source>
</evidence>
<dbReference type="Pfam" id="PF13365">
    <property type="entry name" value="Trypsin_2"/>
    <property type="match status" value="1"/>
</dbReference>
<dbReference type="InterPro" id="IPR009003">
    <property type="entry name" value="Peptidase_S1_PA"/>
</dbReference>
<dbReference type="InterPro" id="IPR000719">
    <property type="entry name" value="Prot_kinase_dom"/>
</dbReference>
<dbReference type="SUPFAM" id="SSF50494">
    <property type="entry name" value="Trypsin-like serine proteases"/>
    <property type="match status" value="1"/>
</dbReference>
<dbReference type="PANTHER" id="PTHR27001">
    <property type="entry name" value="OS01G0253100 PROTEIN"/>
    <property type="match status" value="1"/>
</dbReference>
<dbReference type="SMART" id="SM00220">
    <property type="entry name" value="S_TKc"/>
    <property type="match status" value="1"/>
</dbReference>
<feature type="compositionally biased region" description="Polar residues" evidence="3">
    <location>
        <begin position="389"/>
        <end position="400"/>
    </location>
</feature>
<evidence type="ECO:0000256" key="3">
    <source>
        <dbReference type="SAM" id="MobiDB-lite"/>
    </source>
</evidence>
<proteinExistence type="predicted"/>
<dbReference type="RefSeq" id="XP_013411065.1">
    <property type="nucleotide sequence ID" value="XM_013555611.2"/>
</dbReference>
<protein>
    <submittedName>
        <fullName evidence="6 7">Uncharacterized protein LOC106174184 isoform X2</fullName>
    </submittedName>
</protein>
<dbReference type="Gene3D" id="1.10.510.10">
    <property type="entry name" value="Transferase(Phosphotransferase) domain 1"/>
    <property type="match status" value="1"/>
</dbReference>
<evidence type="ECO:0000313" key="9">
    <source>
        <dbReference type="RefSeq" id="XP_013411066.1"/>
    </source>
</evidence>
<dbReference type="Gene3D" id="3.30.200.20">
    <property type="entry name" value="Phosphorylase Kinase, domain 1"/>
    <property type="match status" value="1"/>
</dbReference>
<dbReference type="Proteomes" id="UP000085678">
    <property type="component" value="Unplaced"/>
</dbReference>
<keyword evidence="1" id="KW-0547">Nucleotide-binding</keyword>
<dbReference type="InterPro" id="IPR008271">
    <property type="entry name" value="Ser/Thr_kinase_AS"/>
</dbReference>
<evidence type="ECO:0000313" key="5">
    <source>
        <dbReference type="Proteomes" id="UP000085678"/>
    </source>
</evidence>
<dbReference type="GeneID" id="106174184"/>
<dbReference type="RefSeq" id="XP_013411066.1">
    <property type="nucleotide sequence ID" value="XM_013555612.1"/>
</dbReference>
<feature type="compositionally biased region" description="Low complexity" evidence="3">
    <location>
        <begin position="232"/>
        <end position="249"/>
    </location>
</feature>